<name>C5S4Q3_9PAST</name>
<gene>
    <name evidence="1" type="ORF">AM305_00960</name>
</gene>
<organism evidence="1 2">
    <name type="scientific">Actinobacillus minor NM305</name>
    <dbReference type="NCBI Taxonomy" id="637911"/>
    <lineage>
        <taxon>Bacteria</taxon>
        <taxon>Pseudomonadati</taxon>
        <taxon>Pseudomonadota</taxon>
        <taxon>Gammaproteobacteria</taxon>
        <taxon>Pasteurellales</taxon>
        <taxon>Pasteurellaceae</taxon>
        <taxon>Actinobacillus</taxon>
    </lineage>
</organism>
<dbReference type="AlphaFoldDB" id="C5S4Q3"/>
<comment type="caution">
    <text evidence="1">The sequence shown here is derived from an EMBL/GenBank/DDBJ whole genome shotgun (WGS) entry which is preliminary data.</text>
</comment>
<evidence type="ECO:0000313" key="1">
    <source>
        <dbReference type="EMBL" id="EER46142.1"/>
    </source>
</evidence>
<evidence type="ECO:0000313" key="2">
    <source>
        <dbReference type="Proteomes" id="UP000005532"/>
    </source>
</evidence>
<dbReference type="NCBIfam" id="NF033650">
    <property type="entry name" value="ANR_neg_reg"/>
    <property type="match status" value="1"/>
</dbReference>
<reference evidence="1 2" key="1">
    <citation type="journal article" date="2010" name="Vet. Microbiol.">
        <title>Production of haemolysins by strains of the Actinobacillus minor/porcitonsillarum complex.</title>
        <authorList>
            <person name="Arya G."/>
            <person name="Niven D.F."/>
        </authorList>
    </citation>
    <scope>NUCLEOTIDE SEQUENCE [LARGE SCALE GENOMIC DNA]</scope>
    <source>
        <strain evidence="1 2">NM305</strain>
    </source>
</reference>
<dbReference type="OrthoDB" id="5690455at2"/>
<accession>C5S4Q3</accession>
<proteinExistence type="predicted"/>
<evidence type="ECO:0008006" key="3">
    <source>
        <dbReference type="Google" id="ProtNLM"/>
    </source>
</evidence>
<dbReference type="RefSeq" id="WP_005825935.1">
    <property type="nucleotide sequence ID" value="NZ_ACQL01000153.1"/>
</dbReference>
<protein>
    <recommendedName>
        <fullName evidence="3">ANR family transcriptional regulator</fullName>
    </recommendedName>
</protein>
<dbReference type="InterPro" id="IPR047666">
    <property type="entry name" value="ANR_neg_reg"/>
</dbReference>
<sequence>MKTQKSTSEKVFNRYLYYATQAVEAEQNGKFNHAIKQWEVAKLSATGGNVAWCEARIAHCKYMLEHPSRWSK</sequence>
<dbReference type="Proteomes" id="UP000005532">
    <property type="component" value="Unassembled WGS sequence"/>
</dbReference>
<dbReference type="EMBL" id="ACQL01000153">
    <property type="protein sequence ID" value="EER46142.1"/>
    <property type="molecule type" value="Genomic_DNA"/>
</dbReference>